<reference evidence="1 2" key="1">
    <citation type="journal article" date="2019" name="Sci. Rep.">
        <title>Orb-weaving spider Araneus ventricosus genome elucidates the spidroin gene catalogue.</title>
        <authorList>
            <person name="Kono N."/>
            <person name="Nakamura H."/>
            <person name="Ohtoshi R."/>
            <person name="Moran D.A.P."/>
            <person name="Shinohara A."/>
            <person name="Yoshida Y."/>
            <person name="Fujiwara M."/>
            <person name="Mori M."/>
            <person name="Tomita M."/>
            <person name="Arakawa K."/>
        </authorList>
    </citation>
    <scope>NUCLEOTIDE SEQUENCE [LARGE SCALE GENOMIC DNA]</scope>
</reference>
<dbReference type="AlphaFoldDB" id="A0A4Y2CRH2"/>
<dbReference type="Proteomes" id="UP000499080">
    <property type="component" value="Unassembled WGS sequence"/>
</dbReference>
<evidence type="ECO:0000313" key="1">
    <source>
        <dbReference type="EMBL" id="GBM07061.1"/>
    </source>
</evidence>
<sequence>MCKVKLLPIGTRRGYQRLKASAVIRPANRYVEHASSCKFMKTPKSLSVQTHLNDLDWKEARERNDLSVDRTRDSNAN</sequence>
<protein>
    <submittedName>
        <fullName evidence="1">Uncharacterized protein</fullName>
    </submittedName>
</protein>
<dbReference type="EMBL" id="BGPR01000238">
    <property type="protein sequence ID" value="GBM07061.1"/>
    <property type="molecule type" value="Genomic_DNA"/>
</dbReference>
<evidence type="ECO:0000313" key="2">
    <source>
        <dbReference type="Proteomes" id="UP000499080"/>
    </source>
</evidence>
<comment type="caution">
    <text evidence="1">The sequence shown here is derived from an EMBL/GenBank/DDBJ whole genome shotgun (WGS) entry which is preliminary data.</text>
</comment>
<accession>A0A4Y2CRH2</accession>
<proteinExistence type="predicted"/>
<keyword evidence="2" id="KW-1185">Reference proteome</keyword>
<name>A0A4Y2CRH2_ARAVE</name>
<gene>
    <name evidence="1" type="ORF">AVEN_177037_1</name>
</gene>
<organism evidence="1 2">
    <name type="scientific">Araneus ventricosus</name>
    <name type="common">Orbweaver spider</name>
    <name type="synonym">Epeira ventricosa</name>
    <dbReference type="NCBI Taxonomy" id="182803"/>
    <lineage>
        <taxon>Eukaryota</taxon>
        <taxon>Metazoa</taxon>
        <taxon>Ecdysozoa</taxon>
        <taxon>Arthropoda</taxon>
        <taxon>Chelicerata</taxon>
        <taxon>Arachnida</taxon>
        <taxon>Araneae</taxon>
        <taxon>Araneomorphae</taxon>
        <taxon>Entelegynae</taxon>
        <taxon>Araneoidea</taxon>
        <taxon>Araneidae</taxon>
        <taxon>Araneus</taxon>
    </lineage>
</organism>